<proteinExistence type="predicted"/>
<dbReference type="SUPFAM" id="SSF46785">
    <property type="entry name" value="Winged helix' DNA-binding domain"/>
    <property type="match status" value="1"/>
</dbReference>
<dbReference type="InterPro" id="IPR036390">
    <property type="entry name" value="WH_DNA-bd_sf"/>
</dbReference>
<evidence type="ECO:0000313" key="4">
    <source>
        <dbReference type="Proteomes" id="UP001295740"/>
    </source>
</evidence>
<dbReference type="Gene3D" id="3.40.50.150">
    <property type="entry name" value="Vaccinia Virus protein VP39"/>
    <property type="match status" value="1"/>
</dbReference>
<reference evidence="3" key="1">
    <citation type="submission" date="2023-10" db="EMBL/GenBank/DDBJ databases">
        <authorList>
            <person name="Hackl T."/>
        </authorList>
    </citation>
    <scope>NUCLEOTIDE SEQUENCE</scope>
</reference>
<dbReference type="AlphaFoldDB" id="A0AAI8YFL2"/>
<dbReference type="PANTHER" id="PTHR43712">
    <property type="entry name" value="PUTATIVE (AFU_ORTHOLOGUE AFUA_4G14580)-RELATED"/>
    <property type="match status" value="1"/>
</dbReference>
<dbReference type="InterPro" id="IPR012967">
    <property type="entry name" value="COMT_dimerisation"/>
</dbReference>
<dbReference type="EMBL" id="CAUWAG010000004">
    <property type="protein sequence ID" value="CAJ2503043.1"/>
    <property type="molecule type" value="Genomic_DNA"/>
</dbReference>
<feature type="region of interest" description="Disordered" evidence="1">
    <location>
        <begin position="1"/>
        <end position="22"/>
    </location>
</feature>
<feature type="domain" description="O-methyltransferase dimerisation" evidence="2">
    <location>
        <begin position="322"/>
        <end position="388"/>
    </location>
</feature>
<dbReference type="GO" id="GO:0046983">
    <property type="term" value="F:protein dimerization activity"/>
    <property type="evidence" value="ECO:0007669"/>
    <property type="project" value="InterPro"/>
</dbReference>
<accession>A0AAI8YFL2</accession>
<dbReference type="InterPro" id="IPR016461">
    <property type="entry name" value="COMT-like"/>
</dbReference>
<feature type="region of interest" description="Disordered" evidence="1">
    <location>
        <begin position="42"/>
        <end position="63"/>
    </location>
</feature>
<dbReference type="InterPro" id="IPR029063">
    <property type="entry name" value="SAM-dependent_MTases_sf"/>
</dbReference>
<dbReference type="InterPro" id="IPR036388">
    <property type="entry name" value="WH-like_DNA-bd_sf"/>
</dbReference>
<dbReference type="GO" id="GO:0008168">
    <property type="term" value="F:methyltransferase activity"/>
    <property type="evidence" value="ECO:0007669"/>
    <property type="project" value="InterPro"/>
</dbReference>
<name>A0AAI8YFL2_9PEZI</name>
<dbReference type="SUPFAM" id="SSF53335">
    <property type="entry name" value="S-adenosyl-L-methionine-dependent methyltransferases"/>
    <property type="match status" value="1"/>
</dbReference>
<dbReference type="Proteomes" id="UP001295740">
    <property type="component" value="Unassembled WGS sequence"/>
</dbReference>
<gene>
    <name evidence="3" type="ORF">KHLLAP_LOCUS3511</name>
</gene>
<dbReference type="Gene3D" id="1.10.10.10">
    <property type="entry name" value="Winged helix-like DNA-binding domain superfamily/Winged helix DNA-binding domain"/>
    <property type="match status" value="1"/>
</dbReference>
<comment type="caution">
    <text evidence="3">The sequence shown here is derived from an EMBL/GenBank/DDBJ whole genome shotgun (WGS) entry which is preliminary data.</text>
</comment>
<dbReference type="Pfam" id="PF08100">
    <property type="entry name" value="Dimerisation"/>
    <property type="match status" value="1"/>
</dbReference>
<organism evidence="3 4">
    <name type="scientific">Anthostomella pinea</name>
    <dbReference type="NCBI Taxonomy" id="933095"/>
    <lineage>
        <taxon>Eukaryota</taxon>
        <taxon>Fungi</taxon>
        <taxon>Dikarya</taxon>
        <taxon>Ascomycota</taxon>
        <taxon>Pezizomycotina</taxon>
        <taxon>Sordariomycetes</taxon>
        <taxon>Xylariomycetidae</taxon>
        <taxon>Xylariales</taxon>
        <taxon>Xylariaceae</taxon>
        <taxon>Anthostomella</taxon>
    </lineage>
</organism>
<dbReference type="PROSITE" id="PS51683">
    <property type="entry name" value="SAM_OMT_II"/>
    <property type="match status" value="1"/>
</dbReference>
<evidence type="ECO:0000313" key="3">
    <source>
        <dbReference type="EMBL" id="CAJ2503043.1"/>
    </source>
</evidence>
<protein>
    <submittedName>
        <fullName evidence="3">Uu.00g104370.m01.CDS01</fullName>
    </submittedName>
</protein>
<evidence type="ECO:0000259" key="2">
    <source>
        <dbReference type="Pfam" id="PF08100"/>
    </source>
</evidence>
<keyword evidence="4" id="KW-1185">Reference proteome</keyword>
<dbReference type="PANTHER" id="PTHR43712:SF1">
    <property type="entry name" value="HYPOTHETICAL O-METHYLTRANSFERASE (EUROFUNG)-RELATED"/>
    <property type="match status" value="1"/>
</dbReference>
<evidence type="ECO:0000256" key="1">
    <source>
        <dbReference type="SAM" id="MobiDB-lite"/>
    </source>
</evidence>
<sequence length="540" mass="58866">MHGLLPTRWRSRPPPTRNPRALRPLSRYVEIKAFAASYYGSTQGAGSATHSAGRKNAGLRCRDSPPSCRRLPICPCSENRTDLTPRTVCWGAAIIKEPIFPAGGILGLAQGLPMTHEQGVQEASHVAHWDAVQAGVPMLFQTLGRGPPLAAVSMAEIREDFCDEAEFLWLTTHLDDALTAAVGYQIDAELPLVPRLTQNTGRRASFALPQVSLFFSSDKNAQLNAPSRRGGVTNLPVKQFPVPTSAQFLKMKYALEMVSRKGRLVHALSQVTKDGSDFTNGQDGAREKLIASARELVALAETPVESLLWNIWSQPTRTVAARIAVDLKFFKTAVREGGRPKTDAELAAPTGASPTLVKRIARTCVSMRMLDEKGPGLYVPNGLTSILAQPEYAAGIVFCFDSAHLSYSQMPAYLRSTNFQNPEDPANGPFQYANNYGGHAFGWLAEQPEVFQAFHGYVHALRMHRPSWTDMYPVQKHLVEGLRPEGDAPALVDVGVGTGQILEDFRTSVPQYTGRLVLQELPDVISAASGLGVGMDSRIE</sequence>